<dbReference type="PROSITE" id="PS52012">
    <property type="entry name" value="CFEM"/>
    <property type="match status" value="1"/>
</dbReference>
<feature type="transmembrane region" description="Helical" evidence="5">
    <location>
        <begin position="231"/>
        <end position="250"/>
    </location>
</feature>
<evidence type="ECO:0000259" key="7">
    <source>
        <dbReference type="PROSITE" id="PS52012"/>
    </source>
</evidence>
<keyword evidence="2" id="KW-0964">Secreted</keyword>
<dbReference type="Pfam" id="PF20151">
    <property type="entry name" value="DUF6533"/>
    <property type="match status" value="1"/>
</dbReference>
<dbReference type="InterPro" id="IPR008427">
    <property type="entry name" value="Extracellular_membr_CFEM_dom"/>
</dbReference>
<keyword evidence="4" id="KW-1015">Disulfide bond</keyword>
<evidence type="ECO:0000313" key="8">
    <source>
        <dbReference type="EMBL" id="KAF5345579.1"/>
    </source>
</evidence>
<accession>A0A8H5CQJ8</accession>
<evidence type="ECO:0000313" key="9">
    <source>
        <dbReference type="Proteomes" id="UP000559027"/>
    </source>
</evidence>
<feature type="signal peptide" evidence="6">
    <location>
        <begin position="1"/>
        <end position="18"/>
    </location>
</feature>
<protein>
    <recommendedName>
        <fullName evidence="7">CFEM domain-containing protein</fullName>
    </recommendedName>
</protein>
<evidence type="ECO:0000256" key="4">
    <source>
        <dbReference type="ARBA" id="ARBA00023157"/>
    </source>
</evidence>
<evidence type="ECO:0000256" key="5">
    <source>
        <dbReference type="SAM" id="Phobius"/>
    </source>
</evidence>
<feature type="transmembrane region" description="Helical" evidence="5">
    <location>
        <begin position="162"/>
        <end position="180"/>
    </location>
</feature>
<feature type="transmembrane region" description="Helical" evidence="5">
    <location>
        <begin position="274"/>
        <end position="291"/>
    </location>
</feature>
<keyword evidence="5" id="KW-1133">Transmembrane helix</keyword>
<proteinExistence type="predicted"/>
<feature type="transmembrane region" description="Helical" evidence="5">
    <location>
        <begin position="200"/>
        <end position="219"/>
    </location>
</feature>
<keyword evidence="3 6" id="KW-0732">Signal</keyword>
<comment type="subcellular location">
    <subcellularLocation>
        <location evidence="1">Secreted</location>
    </subcellularLocation>
</comment>
<dbReference type="Pfam" id="PF05730">
    <property type="entry name" value="CFEM"/>
    <property type="match status" value="1"/>
</dbReference>
<dbReference type="InterPro" id="IPR045340">
    <property type="entry name" value="DUF6533"/>
</dbReference>
<gene>
    <name evidence="8" type="ORF">D9756_011036</name>
</gene>
<keyword evidence="5" id="KW-0812">Transmembrane</keyword>
<name>A0A8H5CQJ8_9AGAR</name>
<comment type="caution">
    <text evidence="8">The sequence shown here is derived from an EMBL/GenBank/DDBJ whole genome shotgun (WGS) entry which is preliminary data.</text>
</comment>
<evidence type="ECO:0000256" key="2">
    <source>
        <dbReference type="ARBA" id="ARBA00022525"/>
    </source>
</evidence>
<dbReference type="Proteomes" id="UP000559027">
    <property type="component" value="Unassembled WGS sequence"/>
</dbReference>
<feature type="chain" id="PRO_5034076453" description="CFEM domain-containing protein" evidence="6">
    <location>
        <begin position="19"/>
        <end position="389"/>
    </location>
</feature>
<dbReference type="AlphaFoldDB" id="A0A8H5CQJ8"/>
<keyword evidence="5" id="KW-0472">Membrane</keyword>
<dbReference type="GO" id="GO:0005576">
    <property type="term" value="C:extracellular region"/>
    <property type="evidence" value="ECO:0007669"/>
    <property type="project" value="UniProtKB-SubCell"/>
</dbReference>
<reference evidence="8 9" key="1">
    <citation type="journal article" date="2020" name="ISME J.">
        <title>Uncovering the hidden diversity of litter-decomposition mechanisms in mushroom-forming fungi.</title>
        <authorList>
            <person name="Floudas D."/>
            <person name="Bentzer J."/>
            <person name="Ahren D."/>
            <person name="Johansson T."/>
            <person name="Persson P."/>
            <person name="Tunlid A."/>
        </authorList>
    </citation>
    <scope>NUCLEOTIDE SEQUENCE [LARGE SCALE GENOMIC DNA]</scope>
    <source>
        <strain evidence="8 9">CBS 146.42</strain>
    </source>
</reference>
<organism evidence="8 9">
    <name type="scientific">Leucocoprinus leucothites</name>
    <dbReference type="NCBI Taxonomy" id="201217"/>
    <lineage>
        <taxon>Eukaryota</taxon>
        <taxon>Fungi</taxon>
        <taxon>Dikarya</taxon>
        <taxon>Basidiomycota</taxon>
        <taxon>Agaricomycotina</taxon>
        <taxon>Agaricomycetes</taxon>
        <taxon>Agaricomycetidae</taxon>
        <taxon>Agaricales</taxon>
        <taxon>Agaricineae</taxon>
        <taxon>Agaricaceae</taxon>
        <taxon>Leucocoprinus</taxon>
    </lineage>
</organism>
<dbReference type="EMBL" id="JAACJO010000043">
    <property type="protein sequence ID" value="KAF5345579.1"/>
    <property type="molecule type" value="Genomic_DNA"/>
</dbReference>
<evidence type="ECO:0000256" key="6">
    <source>
        <dbReference type="SAM" id="SignalP"/>
    </source>
</evidence>
<feature type="transmembrane region" description="Helical" evidence="5">
    <location>
        <begin position="312"/>
        <end position="331"/>
    </location>
</feature>
<keyword evidence="9" id="KW-1185">Reference proteome</keyword>
<sequence length="389" mass="43885">MHMRLVFALANFFVITCAQGISSANSPPSLAAVVPREISSTSIPPCVLQCLTQAAQAADCGMMDRTCACTNALFQRTSLSCIQSGCLPLDQATATILQEEQCRTVSSAMNPTTQTVPASTTSPNVAIAMNIGKAAGLALLLYEHILTWQEEVQYIWRQSTWLIKISFLISRYFALAGHIVNVVYSSPPFLQRLNGNCLPWFKFQMAVPMVLLFNMEFIMMTRVYALYNCRLWVGVTLGIWYLFCRAYNAWSLPIAFSQIETDIHCVPRRTPDNSRWFCLLVVLNQAIFWYLGYWKYRSAVRDGWSNHPLIRLVIRDNSLAFLLLAGLLTTTSQYDFYVKQQGHVVFCILTCVLSIIPCRMVLNTRSFKYETHSDIEHAQLSTVVATGIF</sequence>
<evidence type="ECO:0000256" key="1">
    <source>
        <dbReference type="ARBA" id="ARBA00004613"/>
    </source>
</evidence>
<feature type="transmembrane region" description="Helical" evidence="5">
    <location>
        <begin position="343"/>
        <end position="362"/>
    </location>
</feature>
<evidence type="ECO:0000256" key="3">
    <source>
        <dbReference type="ARBA" id="ARBA00022729"/>
    </source>
</evidence>
<feature type="domain" description="CFEM" evidence="7">
    <location>
        <begin position="19"/>
        <end position="129"/>
    </location>
</feature>
<dbReference type="OrthoDB" id="4505683at2759"/>